<dbReference type="OrthoDB" id="6509636at2759"/>
<sequence length="282" mass="30639">MAQPGTVKELIRMFEELAVHKVPSLEHRAPTSRAAPLPSSVLEQFRALLPHAHIGEGYGLTETSTLVSSFDMNQPPVAGSVGFLVPDTQARVVQPDGQDAPPGSPGEIWVKGPQMALGYSNDSQASEETFLPDGWVRTGDEGYFGQDGSLYIVDRIKELIKVSGFQVAPAELEGHLDAGSTGHASRRHSDAGVVRTPDESKGEVPIAFIVLNEPVALRAASATQEADEIRQELRKWVSEHEVRYKHLDGGVVFVESIPKNPSGKILRRLLREQAETVVVGRQ</sequence>
<dbReference type="EMBL" id="KV417309">
    <property type="protein sequence ID" value="KZO92577.1"/>
    <property type="molecule type" value="Genomic_DNA"/>
</dbReference>
<evidence type="ECO:0000313" key="7">
    <source>
        <dbReference type="Proteomes" id="UP000076738"/>
    </source>
</evidence>
<dbReference type="Gene3D" id="3.30.300.30">
    <property type="match status" value="1"/>
</dbReference>
<dbReference type="PANTHER" id="PTHR24096">
    <property type="entry name" value="LONG-CHAIN-FATTY-ACID--COA LIGASE"/>
    <property type="match status" value="1"/>
</dbReference>
<keyword evidence="7" id="KW-1185">Reference proteome</keyword>
<protein>
    <submittedName>
        <fullName evidence="6">Acetyl-CoA synthetase-like protein</fullName>
    </submittedName>
</protein>
<dbReference type="InterPro" id="IPR045851">
    <property type="entry name" value="AMP-bd_C_sf"/>
</dbReference>
<dbReference type="STRING" id="1330018.A0A167IER8"/>
<organism evidence="6 7">
    <name type="scientific">Calocera viscosa (strain TUFC12733)</name>
    <dbReference type="NCBI Taxonomy" id="1330018"/>
    <lineage>
        <taxon>Eukaryota</taxon>
        <taxon>Fungi</taxon>
        <taxon>Dikarya</taxon>
        <taxon>Basidiomycota</taxon>
        <taxon>Agaricomycotina</taxon>
        <taxon>Dacrymycetes</taxon>
        <taxon>Dacrymycetales</taxon>
        <taxon>Dacrymycetaceae</taxon>
        <taxon>Calocera</taxon>
    </lineage>
</organism>
<reference evidence="6 7" key="1">
    <citation type="journal article" date="2016" name="Mol. Biol. Evol.">
        <title>Comparative Genomics of Early-Diverging Mushroom-Forming Fungi Provides Insights into the Origins of Lignocellulose Decay Capabilities.</title>
        <authorList>
            <person name="Nagy L.G."/>
            <person name="Riley R."/>
            <person name="Tritt A."/>
            <person name="Adam C."/>
            <person name="Daum C."/>
            <person name="Floudas D."/>
            <person name="Sun H."/>
            <person name="Yadav J.S."/>
            <person name="Pangilinan J."/>
            <person name="Larsson K.H."/>
            <person name="Matsuura K."/>
            <person name="Barry K."/>
            <person name="Labutti K."/>
            <person name="Kuo R."/>
            <person name="Ohm R.A."/>
            <person name="Bhattacharya S.S."/>
            <person name="Shirouzu T."/>
            <person name="Yoshinaga Y."/>
            <person name="Martin F.M."/>
            <person name="Grigoriev I.V."/>
            <person name="Hibbett D.S."/>
        </authorList>
    </citation>
    <scope>NUCLEOTIDE SEQUENCE [LARGE SCALE GENOMIC DNA]</scope>
    <source>
        <strain evidence="6 7">TUFC12733</strain>
    </source>
</reference>
<dbReference type="Pfam" id="PF00501">
    <property type="entry name" value="AMP-binding"/>
    <property type="match status" value="1"/>
</dbReference>
<dbReference type="Pfam" id="PF13193">
    <property type="entry name" value="AMP-binding_C"/>
    <property type="match status" value="1"/>
</dbReference>
<evidence type="ECO:0000313" key="6">
    <source>
        <dbReference type="EMBL" id="KZO92577.1"/>
    </source>
</evidence>
<gene>
    <name evidence="6" type="ORF">CALVIDRAFT_601394</name>
</gene>
<dbReference type="Gene3D" id="3.40.50.12780">
    <property type="entry name" value="N-terminal domain of ligase-like"/>
    <property type="match status" value="1"/>
</dbReference>
<dbReference type="Proteomes" id="UP000076738">
    <property type="component" value="Unassembled WGS sequence"/>
</dbReference>
<dbReference type="GO" id="GO:0016405">
    <property type="term" value="F:CoA-ligase activity"/>
    <property type="evidence" value="ECO:0007669"/>
    <property type="project" value="TreeGrafter"/>
</dbReference>
<dbReference type="InterPro" id="IPR025110">
    <property type="entry name" value="AMP-bd_C"/>
</dbReference>
<feature type="domain" description="AMP-binding enzyme C-terminal" evidence="5">
    <location>
        <begin position="189"/>
        <end position="264"/>
    </location>
</feature>
<dbReference type="AlphaFoldDB" id="A0A167IER8"/>
<proteinExistence type="inferred from homology"/>
<dbReference type="SUPFAM" id="SSF56801">
    <property type="entry name" value="Acetyl-CoA synthetase-like"/>
    <property type="match status" value="1"/>
</dbReference>
<keyword evidence="2" id="KW-0436">Ligase</keyword>
<evidence type="ECO:0000259" key="5">
    <source>
        <dbReference type="Pfam" id="PF13193"/>
    </source>
</evidence>
<evidence type="ECO:0000256" key="1">
    <source>
        <dbReference type="ARBA" id="ARBA00006432"/>
    </source>
</evidence>
<feature type="region of interest" description="Disordered" evidence="3">
    <location>
        <begin position="176"/>
        <end position="198"/>
    </location>
</feature>
<evidence type="ECO:0000256" key="2">
    <source>
        <dbReference type="ARBA" id="ARBA00022598"/>
    </source>
</evidence>
<evidence type="ECO:0000256" key="3">
    <source>
        <dbReference type="SAM" id="MobiDB-lite"/>
    </source>
</evidence>
<dbReference type="InterPro" id="IPR000873">
    <property type="entry name" value="AMP-dep_synth/lig_dom"/>
</dbReference>
<name>A0A167IER8_CALVF</name>
<feature type="domain" description="AMP-dependent synthetase/ligase" evidence="4">
    <location>
        <begin position="22"/>
        <end position="119"/>
    </location>
</feature>
<dbReference type="PANTHER" id="PTHR24096:SF149">
    <property type="entry name" value="AMP-BINDING DOMAIN-CONTAINING PROTEIN-RELATED"/>
    <property type="match status" value="1"/>
</dbReference>
<dbReference type="InterPro" id="IPR042099">
    <property type="entry name" value="ANL_N_sf"/>
</dbReference>
<comment type="similarity">
    <text evidence="1">Belongs to the ATP-dependent AMP-binding enzyme family.</text>
</comment>
<accession>A0A167IER8</accession>
<evidence type="ECO:0000259" key="4">
    <source>
        <dbReference type="Pfam" id="PF00501"/>
    </source>
</evidence>